<evidence type="ECO:0000313" key="3">
    <source>
        <dbReference type="EMBL" id="MCX2973213.1"/>
    </source>
</evidence>
<protein>
    <submittedName>
        <fullName evidence="3">Glycine zipper family protein</fullName>
    </submittedName>
</protein>
<feature type="domain" description="YMGG-like Gly-zipper" evidence="2">
    <location>
        <begin position="64"/>
        <end position="105"/>
    </location>
</feature>
<reference evidence="3" key="1">
    <citation type="submission" date="2019-02" db="EMBL/GenBank/DDBJ databases">
        <authorList>
            <person name="Li S.-H."/>
        </authorList>
    </citation>
    <scope>NUCLEOTIDE SEQUENCE</scope>
    <source>
        <strain evidence="3">IMCC8485</strain>
    </source>
</reference>
<gene>
    <name evidence="3" type="ORF">EYC87_06385</name>
</gene>
<dbReference type="EMBL" id="SHNP01000002">
    <property type="protein sequence ID" value="MCX2973213.1"/>
    <property type="molecule type" value="Genomic_DNA"/>
</dbReference>
<name>A0ABT3ST99_9GAMM</name>
<sequence length="129" mass="13209">MVDPMLIRMRRATVISLVFLLATVAACTTTDEIIIDKKGVSMASYEADLAECRAYSSEVKSAEKTARGAASGAVIGGAIGAITGGSSRAVEGAGVGAVTGGARGASEGERDEIQVVKNCLRGRGYRVLN</sequence>
<dbReference type="InterPro" id="IPR027367">
    <property type="entry name" value="Gly-zipper_YMGG"/>
</dbReference>
<accession>A0ABT3ST99</accession>
<dbReference type="Proteomes" id="UP001143307">
    <property type="component" value="Unassembled WGS sequence"/>
</dbReference>
<evidence type="ECO:0000256" key="1">
    <source>
        <dbReference type="SAM" id="SignalP"/>
    </source>
</evidence>
<feature type="chain" id="PRO_5047333485" evidence="1">
    <location>
        <begin position="28"/>
        <end position="129"/>
    </location>
</feature>
<dbReference type="Pfam" id="PF13441">
    <property type="entry name" value="Gly-zipper_YMGG"/>
    <property type="match status" value="1"/>
</dbReference>
<organism evidence="3 4">
    <name type="scientific">Candidatus Seongchinamella marina</name>
    <dbReference type="NCBI Taxonomy" id="2518990"/>
    <lineage>
        <taxon>Bacteria</taxon>
        <taxon>Pseudomonadati</taxon>
        <taxon>Pseudomonadota</taxon>
        <taxon>Gammaproteobacteria</taxon>
        <taxon>Cellvibrionales</taxon>
        <taxon>Halieaceae</taxon>
        <taxon>Seongchinamella</taxon>
    </lineage>
</organism>
<evidence type="ECO:0000259" key="2">
    <source>
        <dbReference type="Pfam" id="PF13441"/>
    </source>
</evidence>
<keyword evidence="4" id="KW-1185">Reference proteome</keyword>
<keyword evidence="1" id="KW-0732">Signal</keyword>
<evidence type="ECO:0000313" key="4">
    <source>
        <dbReference type="Proteomes" id="UP001143307"/>
    </source>
</evidence>
<feature type="signal peptide" evidence="1">
    <location>
        <begin position="1"/>
        <end position="27"/>
    </location>
</feature>
<proteinExistence type="predicted"/>
<comment type="caution">
    <text evidence="3">The sequence shown here is derived from an EMBL/GenBank/DDBJ whole genome shotgun (WGS) entry which is preliminary data.</text>
</comment>